<dbReference type="SMART" id="SM00408">
    <property type="entry name" value="IGc2"/>
    <property type="match status" value="3"/>
</dbReference>
<dbReference type="Pfam" id="PF13927">
    <property type="entry name" value="Ig_3"/>
    <property type="match status" value="3"/>
</dbReference>
<dbReference type="InterPro" id="IPR036179">
    <property type="entry name" value="Ig-like_dom_sf"/>
</dbReference>
<sequence>MHAEAAPSGMERADAWSVRLLRVVVMMVALSRRSAAEAPPQFQIQPTGGIVPEGSTKILHCRASGDPQPDYRWIKDDVYLGDFSSNNFYKIVSASKQDVGDYSCIARNSVGSVLSNTGDVRVAYIQPIAAVQRALLSAKAGDALVIEPPPIDSYPESEVTWIGDGEFIFSFTRRKHIVTLQNALVILDVGATDAGVYSMEALNPQLGQAQYSGNVSVTVDGALRSRRADTREPTSASRTLTELDYPASATAHLTVHEVPRLGGPPLHQTKGEVGKQVLLSCEADGSPAPYVDWYRNTVNVSAIRTGRYTVLVNGSLVIDDLKVTDTGIFQCVASNVAGETTDYTWLRVERSAPVWVALPSNMTVLDGEDVTVVCKVDGAPTPTVTWKFNGGGTGSGKSSVCITSGEVCTGHQKHDGKDVSSSSHLQILSSGDLFVADVKQSDAGVYTCEAANELGSVTASAHLTVTVWYLPVHKSDSNQTPKVPLIVLVL</sequence>
<reference evidence="7" key="1">
    <citation type="submission" date="2025-08" db="UniProtKB">
        <authorList>
            <consortium name="RefSeq"/>
        </authorList>
    </citation>
    <scope>IDENTIFICATION</scope>
</reference>
<accession>A0ABM1E233</accession>
<dbReference type="InterPro" id="IPR003598">
    <property type="entry name" value="Ig_sub2"/>
</dbReference>
<dbReference type="InterPro" id="IPR007110">
    <property type="entry name" value="Ig-like_dom"/>
</dbReference>
<dbReference type="GeneID" id="106808175"/>
<dbReference type="InterPro" id="IPR013783">
    <property type="entry name" value="Ig-like_fold"/>
</dbReference>
<organism evidence="6 7">
    <name type="scientific">Priapulus caudatus</name>
    <name type="common">Priapulid worm</name>
    <dbReference type="NCBI Taxonomy" id="37621"/>
    <lineage>
        <taxon>Eukaryota</taxon>
        <taxon>Metazoa</taxon>
        <taxon>Ecdysozoa</taxon>
        <taxon>Scalidophora</taxon>
        <taxon>Priapulida</taxon>
        <taxon>Priapulimorpha</taxon>
        <taxon>Priapulimorphida</taxon>
        <taxon>Priapulidae</taxon>
        <taxon>Priapulus</taxon>
    </lineage>
</organism>
<dbReference type="InterPro" id="IPR050958">
    <property type="entry name" value="Cell_Adh-Cytoskel_Orgn"/>
</dbReference>
<gene>
    <name evidence="7" type="primary">LOC106808175</name>
</gene>
<evidence type="ECO:0000256" key="4">
    <source>
        <dbReference type="SAM" id="SignalP"/>
    </source>
</evidence>
<evidence type="ECO:0000256" key="3">
    <source>
        <dbReference type="ARBA" id="ARBA00023319"/>
    </source>
</evidence>
<dbReference type="PROSITE" id="PS50835">
    <property type="entry name" value="IG_LIKE"/>
    <property type="match status" value="3"/>
</dbReference>
<evidence type="ECO:0000256" key="1">
    <source>
        <dbReference type="ARBA" id="ARBA00022729"/>
    </source>
</evidence>
<keyword evidence="3" id="KW-0393">Immunoglobulin domain</keyword>
<keyword evidence="1 4" id="KW-0732">Signal</keyword>
<protein>
    <submittedName>
        <fullName evidence="7">Protein sidekick-1-like</fullName>
    </submittedName>
</protein>
<dbReference type="InterPro" id="IPR003599">
    <property type="entry name" value="Ig_sub"/>
</dbReference>
<feature type="domain" description="Ig-like" evidence="5">
    <location>
        <begin position="353"/>
        <end position="464"/>
    </location>
</feature>
<dbReference type="PANTHER" id="PTHR45080:SF8">
    <property type="entry name" value="IG-LIKE DOMAIN-CONTAINING PROTEIN"/>
    <property type="match status" value="1"/>
</dbReference>
<feature type="signal peptide" evidence="4">
    <location>
        <begin position="1"/>
        <end position="36"/>
    </location>
</feature>
<dbReference type="SMART" id="SM00409">
    <property type="entry name" value="IG"/>
    <property type="match status" value="4"/>
</dbReference>
<feature type="domain" description="Ig-like" evidence="5">
    <location>
        <begin position="40"/>
        <end position="115"/>
    </location>
</feature>
<dbReference type="RefSeq" id="XP_014666254.1">
    <property type="nucleotide sequence ID" value="XM_014810768.1"/>
</dbReference>
<feature type="domain" description="Ig-like" evidence="5">
    <location>
        <begin position="259"/>
        <end position="344"/>
    </location>
</feature>
<dbReference type="Gene3D" id="2.60.40.10">
    <property type="entry name" value="Immunoglobulins"/>
    <property type="match status" value="4"/>
</dbReference>
<keyword evidence="2" id="KW-1015">Disulfide bond</keyword>
<dbReference type="SUPFAM" id="SSF48726">
    <property type="entry name" value="Immunoglobulin"/>
    <property type="match status" value="4"/>
</dbReference>
<keyword evidence="6" id="KW-1185">Reference proteome</keyword>
<proteinExistence type="predicted"/>
<evidence type="ECO:0000256" key="2">
    <source>
        <dbReference type="ARBA" id="ARBA00023157"/>
    </source>
</evidence>
<feature type="chain" id="PRO_5047081434" evidence="4">
    <location>
        <begin position="37"/>
        <end position="490"/>
    </location>
</feature>
<evidence type="ECO:0000259" key="5">
    <source>
        <dbReference type="PROSITE" id="PS50835"/>
    </source>
</evidence>
<name>A0ABM1E233_PRICU</name>
<evidence type="ECO:0000313" key="7">
    <source>
        <dbReference type="RefSeq" id="XP_014666254.1"/>
    </source>
</evidence>
<evidence type="ECO:0000313" key="6">
    <source>
        <dbReference type="Proteomes" id="UP000695022"/>
    </source>
</evidence>
<dbReference type="PANTHER" id="PTHR45080">
    <property type="entry name" value="CONTACTIN 5"/>
    <property type="match status" value="1"/>
</dbReference>
<dbReference type="Proteomes" id="UP000695022">
    <property type="component" value="Unplaced"/>
</dbReference>